<dbReference type="RefSeq" id="WP_033431332.1">
    <property type="nucleotide sequence ID" value="NZ_CP034550.1"/>
</dbReference>
<sequence>MNDENTDADMYAQALSKAADFRDDRLNSQFQRVHWSTVHRMLTAHAPVEGNPGVCVDCGQPWPCEVVTGAVKDLGFGPAGG</sequence>
<evidence type="ECO:0000313" key="1">
    <source>
        <dbReference type="EMBL" id="QFZ17561.1"/>
    </source>
</evidence>
<reference evidence="2" key="1">
    <citation type="journal article" date="2021" name="Curr. Microbiol.">
        <title>Complete genome of nocamycin-producing strain Saccharothrix syringae NRRL B-16468 reveals the biosynthetic potential for secondary metabolites.</title>
        <authorList>
            <person name="Mo X."/>
            <person name="Yang S."/>
        </authorList>
    </citation>
    <scope>NUCLEOTIDE SEQUENCE [LARGE SCALE GENOMIC DNA]</scope>
    <source>
        <strain evidence="2">ATCC 51364 / DSM 43886 / JCM 6844 / KCTC 9398 / NBRC 14523 / NRRL B-16468 / INA 2240</strain>
    </source>
</reference>
<gene>
    <name evidence="1" type="ORF">EKG83_08765</name>
</gene>
<evidence type="ECO:0000313" key="2">
    <source>
        <dbReference type="Proteomes" id="UP000325787"/>
    </source>
</evidence>
<dbReference type="Proteomes" id="UP000325787">
    <property type="component" value="Chromosome"/>
</dbReference>
<dbReference type="KEGG" id="ssyi:EKG83_08765"/>
<keyword evidence="2" id="KW-1185">Reference proteome</keyword>
<accession>A0A5Q0GUG0</accession>
<proteinExistence type="predicted"/>
<protein>
    <submittedName>
        <fullName evidence="1">Uncharacterized protein</fullName>
    </submittedName>
</protein>
<name>A0A5Q0GUG0_SACSY</name>
<dbReference type="AlphaFoldDB" id="A0A5Q0GUG0"/>
<dbReference type="EMBL" id="CP034550">
    <property type="protein sequence ID" value="QFZ17561.1"/>
    <property type="molecule type" value="Genomic_DNA"/>
</dbReference>
<organism evidence="1 2">
    <name type="scientific">Saccharothrix syringae</name>
    <name type="common">Nocardiopsis syringae</name>
    <dbReference type="NCBI Taxonomy" id="103733"/>
    <lineage>
        <taxon>Bacteria</taxon>
        <taxon>Bacillati</taxon>
        <taxon>Actinomycetota</taxon>
        <taxon>Actinomycetes</taxon>
        <taxon>Pseudonocardiales</taxon>
        <taxon>Pseudonocardiaceae</taxon>
        <taxon>Saccharothrix</taxon>
    </lineage>
</organism>
<dbReference type="OrthoDB" id="4258833at2"/>